<dbReference type="InterPro" id="IPR045584">
    <property type="entry name" value="Pilin-like"/>
</dbReference>
<comment type="caution">
    <text evidence="2">The sequence shown here is derived from an EMBL/GenBank/DDBJ whole genome shotgun (WGS) entry which is preliminary data.</text>
</comment>
<gene>
    <name evidence="2" type="ORF">IFJ97_03775</name>
</gene>
<organism evidence="2 3">
    <name type="scientific">Candidatus Sulfomarinibacter kjeldsenii</name>
    <dbReference type="NCBI Taxonomy" id="2885994"/>
    <lineage>
        <taxon>Bacteria</taxon>
        <taxon>Pseudomonadati</taxon>
        <taxon>Acidobacteriota</taxon>
        <taxon>Thermoanaerobaculia</taxon>
        <taxon>Thermoanaerobaculales</taxon>
        <taxon>Candidatus Sulfomarinibacteraceae</taxon>
        <taxon>Candidatus Sulfomarinibacter</taxon>
    </lineage>
</organism>
<evidence type="ECO:0000313" key="2">
    <source>
        <dbReference type="EMBL" id="MBD3870460.1"/>
    </source>
</evidence>
<accession>A0A8J6YB79</accession>
<keyword evidence="1" id="KW-1133">Transmembrane helix</keyword>
<keyword evidence="1" id="KW-0472">Membrane</keyword>
<evidence type="ECO:0000256" key="1">
    <source>
        <dbReference type="SAM" id="Phobius"/>
    </source>
</evidence>
<evidence type="ECO:0008006" key="4">
    <source>
        <dbReference type="Google" id="ProtNLM"/>
    </source>
</evidence>
<dbReference type="AlphaFoldDB" id="A0A8J6YB79"/>
<proteinExistence type="predicted"/>
<evidence type="ECO:0000313" key="3">
    <source>
        <dbReference type="Proteomes" id="UP000598633"/>
    </source>
</evidence>
<sequence>MDRDWSGSSTNIGMSLVEAMLALVVLTIVVAATLPDLAEIRGAATLRTASSQLKGLLFRCRAYAIMNSRATAVVFERRDDGSWRCFIAVDGDGDGIRTRDIHRLIDRVVGEVLHIDGGGAGLGILQHEFVPDPSGRGRLRGDLDDPVRAGRGNIITFTPRSTATPASIYLTDHRARMRVLRVYGGTGRVISRVWRSGWPKWRSEGM</sequence>
<keyword evidence="1" id="KW-0812">Transmembrane</keyword>
<name>A0A8J6YB79_9BACT</name>
<dbReference type="EMBL" id="JACXWA010000062">
    <property type="protein sequence ID" value="MBD3870460.1"/>
    <property type="molecule type" value="Genomic_DNA"/>
</dbReference>
<reference evidence="2 3" key="1">
    <citation type="submission" date="2020-08" db="EMBL/GenBank/DDBJ databases">
        <title>Acidobacteriota in marine sediments use diverse sulfur dissimilation pathways.</title>
        <authorList>
            <person name="Wasmund K."/>
        </authorList>
    </citation>
    <scope>NUCLEOTIDE SEQUENCE [LARGE SCALE GENOMIC DNA]</scope>
    <source>
        <strain evidence="2">MAG AM3-A</strain>
    </source>
</reference>
<protein>
    <recommendedName>
        <fullName evidence="4">General secretion pathway GspH domain-containing protein</fullName>
    </recommendedName>
</protein>
<dbReference type="Proteomes" id="UP000598633">
    <property type="component" value="Unassembled WGS sequence"/>
</dbReference>
<dbReference type="SUPFAM" id="SSF54523">
    <property type="entry name" value="Pili subunits"/>
    <property type="match status" value="1"/>
</dbReference>
<feature type="transmembrane region" description="Helical" evidence="1">
    <location>
        <begin position="12"/>
        <end position="34"/>
    </location>
</feature>